<gene>
    <name evidence="2" type="ORF">SAMN05216202_4029</name>
</gene>
<evidence type="ECO:0000259" key="1">
    <source>
        <dbReference type="Pfam" id="PF20178"/>
    </source>
</evidence>
<dbReference type="Proteomes" id="UP000198600">
    <property type="component" value="Chromosome I"/>
</dbReference>
<dbReference type="AlphaFoldDB" id="A0A1H2NLA9"/>
<evidence type="ECO:0000313" key="3">
    <source>
        <dbReference type="Proteomes" id="UP000198600"/>
    </source>
</evidence>
<feature type="domain" description="Dermonecrotic toxin N-terminal" evidence="1">
    <location>
        <begin position="88"/>
        <end position="174"/>
    </location>
</feature>
<sequence>MSESPTPIIPAAVAQTPPASLSIHGPLLEKAIPDWLIKTTPQRRTELKTADTPIPDWYLRASPTQRNTLHDSCAASVNAQTLLDKAIADLQDIDTYAKPLLVSALKDQFNVELDVDETYLVLRKPLEAGIFAIEITSFEVLKLPLLQAALHNFEASECEPDAFHVTSGFSKKKTPHWVDSRPLPRH</sequence>
<dbReference type="OrthoDB" id="10017444at2"/>
<dbReference type="Pfam" id="PF20178">
    <property type="entry name" value="ToxA_N"/>
    <property type="match status" value="1"/>
</dbReference>
<protein>
    <recommendedName>
        <fullName evidence="1">Dermonecrotic toxin N-terminal domain-containing protein</fullName>
    </recommendedName>
</protein>
<proteinExistence type="predicted"/>
<name>A0A1H2NLA9_9PSED</name>
<dbReference type="RefSeq" id="WP_090221542.1">
    <property type="nucleotide sequence ID" value="NZ_LS483433.1"/>
</dbReference>
<reference evidence="3" key="1">
    <citation type="submission" date="2016-10" db="EMBL/GenBank/DDBJ databases">
        <authorList>
            <person name="Varghese N."/>
            <person name="Submissions S."/>
        </authorList>
    </citation>
    <scope>NUCLEOTIDE SEQUENCE [LARGE SCALE GENOMIC DNA]</scope>
    <source>
        <strain evidence="3">LMG 2223</strain>
    </source>
</reference>
<evidence type="ECO:0000313" key="2">
    <source>
        <dbReference type="EMBL" id="SDV06108.1"/>
    </source>
</evidence>
<accession>A0A1H2NLA9</accession>
<organism evidence="2 3">
    <name type="scientific">Pseudomonas mucidolens</name>
    <dbReference type="NCBI Taxonomy" id="46679"/>
    <lineage>
        <taxon>Bacteria</taxon>
        <taxon>Pseudomonadati</taxon>
        <taxon>Pseudomonadota</taxon>
        <taxon>Gammaproteobacteria</taxon>
        <taxon>Pseudomonadales</taxon>
        <taxon>Pseudomonadaceae</taxon>
        <taxon>Pseudomonas</taxon>
    </lineage>
</organism>
<dbReference type="EMBL" id="LT629802">
    <property type="protein sequence ID" value="SDV06108.1"/>
    <property type="molecule type" value="Genomic_DNA"/>
</dbReference>
<dbReference type="InterPro" id="IPR046673">
    <property type="entry name" value="ToxA_N"/>
</dbReference>
<keyword evidence="3" id="KW-1185">Reference proteome</keyword>